<dbReference type="Proteomes" id="UP000799302">
    <property type="component" value="Unassembled WGS sequence"/>
</dbReference>
<dbReference type="EMBL" id="MU004231">
    <property type="protein sequence ID" value="KAF2673047.1"/>
    <property type="molecule type" value="Genomic_DNA"/>
</dbReference>
<dbReference type="AlphaFoldDB" id="A0A6A6UNP1"/>
<sequence length="218" mass="23786">MEANDLKARAGLYGVHILPRGPGGGLLTLTVCISCLLTKHHHPAYTSNLLSPVFSSSSDTYSYRYQIIMPNSSSDDWQQCACGLYLSAIIIASGVLHFAPHGLWHDEAFFTGPLDNSWDRFLDLVGSIVVLSFAIPVACLLIAAGLYLCWICIWALGFAASKLYQNCASGIRQLFPTKTTGDDANTDVELGQLAKDDDSDSETLASKDDERKEDTMMK</sequence>
<keyword evidence="4" id="KW-1185">Reference proteome</keyword>
<proteinExistence type="predicted"/>
<accession>A0A6A6UNP1</accession>
<feature type="transmembrane region" description="Helical" evidence="2">
    <location>
        <begin position="124"/>
        <end position="156"/>
    </location>
</feature>
<evidence type="ECO:0000256" key="1">
    <source>
        <dbReference type="SAM" id="MobiDB-lite"/>
    </source>
</evidence>
<feature type="compositionally biased region" description="Basic and acidic residues" evidence="1">
    <location>
        <begin position="205"/>
        <end position="218"/>
    </location>
</feature>
<keyword evidence="2" id="KW-0812">Transmembrane</keyword>
<evidence type="ECO:0000313" key="4">
    <source>
        <dbReference type="Proteomes" id="UP000799302"/>
    </source>
</evidence>
<keyword evidence="2" id="KW-0472">Membrane</keyword>
<gene>
    <name evidence="3" type="ORF">BT63DRAFT_466611</name>
</gene>
<feature type="region of interest" description="Disordered" evidence="1">
    <location>
        <begin position="181"/>
        <end position="218"/>
    </location>
</feature>
<protein>
    <submittedName>
        <fullName evidence="3">Uncharacterized protein</fullName>
    </submittedName>
</protein>
<keyword evidence="2" id="KW-1133">Transmembrane helix</keyword>
<evidence type="ECO:0000256" key="2">
    <source>
        <dbReference type="SAM" id="Phobius"/>
    </source>
</evidence>
<feature type="transmembrane region" description="Helical" evidence="2">
    <location>
        <begin position="82"/>
        <end position="104"/>
    </location>
</feature>
<name>A0A6A6UNP1_9PEZI</name>
<organism evidence="3 4">
    <name type="scientific">Microthyrium microscopicum</name>
    <dbReference type="NCBI Taxonomy" id="703497"/>
    <lineage>
        <taxon>Eukaryota</taxon>
        <taxon>Fungi</taxon>
        <taxon>Dikarya</taxon>
        <taxon>Ascomycota</taxon>
        <taxon>Pezizomycotina</taxon>
        <taxon>Dothideomycetes</taxon>
        <taxon>Dothideomycetes incertae sedis</taxon>
        <taxon>Microthyriales</taxon>
        <taxon>Microthyriaceae</taxon>
        <taxon>Microthyrium</taxon>
    </lineage>
</organism>
<reference evidence="3" key="1">
    <citation type="journal article" date="2020" name="Stud. Mycol.">
        <title>101 Dothideomycetes genomes: a test case for predicting lifestyles and emergence of pathogens.</title>
        <authorList>
            <person name="Haridas S."/>
            <person name="Albert R."/>
            <person name="Binder M."/>
            <person name="Bloem J."/>
            <person name="Labutti K."/>
            <person name="Salamov A."/>
            <person name="Andreopoulos B."/>
            <person name="Baker S."/>
            <person name="Barry K."/>
            <person name="Bills G."/>
            <person name="Bluhm B."/>
            <person name="Cannon C."/>
            <person name="Castanera R."/>
            <person name="Culley D."/>
            <person name="Daum C."/>
            <person name="Ezra D."/>
            <person name="Gonzalez J."/>
            <person name="Henrissat B."/>
            <person name="Kuo A."/>
            <person name="Liang C."/>
            <person name="Lipzen A."/>
            <person name="Lutzoni F."/>
            <person name="Magnuson J."/>
            <person name="Mondo S."/>
            <person name="Nolan M."/>
            <person name="Ohm R."/>
            <person name="Pangilinan J."/>
            <person name="Park H.-J."/>
            <person name="Ramirez L."/>
            <person name="Alfaro M."/>
            <person name="Sun H."/>
            <person name="Tritt A."/>
            <person name="Yoshinaga Y."/>
            <person name="Zwiers L.-H."/>
            <person name="Turgeon B."/>
            <person name="Goodwin S."/>
            <person name="Spatafora J."/>
            <person name="Crous P."/>
            <person name="Grigoriev I."/>
        </authorList>
    </citation>
    <scope>NUCLEOTIDE SEQUENCE</scope>
    <source>
        <strain evidence="3">CBS 115976</strain>
    </source>
</reference>
<evidence type="ECO:0000313" key="3">
    <source>
        <dbReference type="EMBL" id="KAF2673047.1"/>
    </source>
</evidence>